<evidence type="ECO:0000313" key="2">
    <source>
        <dbReference type="EMBL" id="KIY65747.1"/>
    </source>
</evidence>
<dbReference type="Gene3D" id="3.40.50.720">
    <property type="entry name" value="NAD(P)-binding Rossmann-like Domain"/>
    <property type="match status" value="1"/>
</dbReference>
<dbReference type="SUPFAM" id="SSF51735">
    <property type="entry name" value="NAD(P)-binding Rossmann-fold domains"/>
    <property type="match status" value="1"/>
</dbReference>
<gene>
    <name evidence="2" type="ORF">CYLTODRAFT_432091</name>
</gene>
<dbReference type="PRINTS" id="PR00081">
    <property type="entry name" value="GDHRDH"/>
</dbReference>
<dbReference type="PANTHER" id="PTHR43157:SF31">
    <property type="entry name" value="PHOSPHATIDYLINOSITOL-GLYCAN BIOSYNTHESIS CLASS F PROTEIN"/>
    <property type="match status" value="1"/>
</dbReference>
<dbReference type="OrthoDB" id="542013at2759"/>
<dbReference type="Pfam" id="PF00106">
    <property type="entry name" value="adh_short"/>
    <property type="match status" value="1"/>
</dbReference>
<sequence>MKWTVFDFLKDQFTKREPVEKADLTGQVVLVTGANTGLGYEAAKHLALMNPARLVLGCRSKERGEDALRRLTEETGYTSVVLYLLDLASFASVSAFADKFELVNDRLDIAVHNAALWNAEYIRSQDGWESSLQVNNLSTPLLALRLLPLMKRTSKDYATTPRLVVVSSGVHYNAQVPALMEVLSAPRLLEKLSEESSFPISVLNLLFVRALASRVSSVTPVAVSPGLCVSDLRRNVVAGSWLRTSLDCLTSHRLGFTTEEGSRMLVFGALGMRGDEAGIQGQFVFSSKVAEPSDFVISPDGKRFEEKYWKELLEILVQVDAKIQACVQELDSLGL</sequence>
<dbReference type="PANTHER" id="PTHR43157">
    <property type="entry name" value="PHOSPHATIDYLINOSITOL-GLYCAN BIOSYNTHESIS CLASS F PROTEIN-RELATED"/>
    <property type="match status" value="1"/>
</dbReference>
<reference evidence="2 3" key="1">
    <citation type="journal article" date="2015" name="Fungal Genet. Biol.">
        <title>Evolution of novel wood decay mechanisms in Agaricales revealed by the genome sequences of Fistulina hepatica and Cylindrobasidium torrendii.</title>
        <authorList>
            <person name="Floudas D."/>
            <person name="Held B.W."/>
            <person name="Riley R."/>
            <person name="Nagy L.G."/>
            <person name="Koehler G."/>
            <person name="Ransdell A.S."/>
            <person name="Younus H."/>
            <person name="Chow J."/>
            <person name="Chiniquy J."/>
            <person name="Lipzen A."/>
            <person name="Tritt A."/>
            <person name="Sun H."/>
            <person name="Haridas S."/>
            <person name="LaButti K."/>
            <person name="Ohm R.A."/>
            <person name="Kues U."/>
            <person name="Blanchette R.A."/>
            <person name="Grigoriev I.V."/>
            <person name="Minto R.E."/>
            <person name="Hibbett D.S."/>
        </authorList>
    </citation>
    <scope>NUCLEOTIDE SEQUENCE [LARGE SCALE GENOMIC DNA]</scope>
    <source>
        <strain evidence="2 3">FP15055 ss-10</strain>
    </source>
</reference>
<name>A0A0D7B5I3_9AGAR</name>
<keyword evidence="3" id="KW-1185">Reference proteome</keyword>
<dbReference type="InterPro" id="IPR002347">
    <property type="entry name" value="SDR_fam"/>
</dbReference>
<evidence type="ECO:0000313" key="3">
    <source>
        <dbReference type="Proteomes" id="UP000054007"/>
    </source>
</evidence>
<dbReference type="InterPro" id="IPR036291">
    <property type="entry name" value="NAD(P)-bd_dom_sf"/>
</dbReference>
<accession>A0A0D7B5I3</accession>
<keyword evidence="1" id="KW-0560">Oxidoreductase</keyword>
<proteinExistence type="predicted"/>
<dbReference type="AlphaFoldDB" id="A0A0D7B5I3"/>
<dbReference type="STRING" id="1314674.A0A0D7B5I3"/>
<dbReference type="GO" id="GO:0016491">
    <property type="term" value="F:oxidoreductase activity"/>
    <property type="evidence" value="ECO:0007669"/>
    <property type="project" value="UniProtKB-KW"/>
</dbReference>
<organism evidence="2 3">
    <name type="scientific">Cylindrobasidium torrendii FP15055 ss-10</name>
    <dbReference type="NCBI Taxonomy" id="1314674"/>
    <lineage>
        <taxon>Eukaryota</taxon>
        <taxon>Fungi</taxon>
        <taxon>Dikarya</taxon>
        <taxon>Basidiomycota</taxon>
        <taxon>Agaricomycotina</taxon>
        <taxon>Agaricomycetes</taxon>
        <taxon>Agaricomycetidae</taxon>
        <taxon>Agaricales</taxon>
        <taxon>Marasmiineae</taxon>
        <taxon>Physalacriaceae</taxon>
        <taxon>Cylindrobasidium</taxon>
    </lineage>
</organism>
<dbReference type="Proteomes" id="UP000054007">
    <property type="component" value="Unassembled WGS sequence"/>
</dbReference>
<dbReference type="EMBL" id="KN880578">
    <property type="protein sequence ID" value="KIY65747.1"/>
    <property type="molecule type" value="Genomic_DNA"/>
</dbReference>
<evidence type="ECO:0000256" key="1">
    <source>
        <dbReference type="ARBA" id="ARBA00023002"/>
    </source>
</evidence>
<protein>
    <submittedName>
        <fullName evidence="2">Short-chain dehydrogenase</fullName>
    </submittedName>
</protein>